<evidence type="ECO:0000256" key="2">
    <source>
        <dbReference type="ARBA" id="ARBA00022723"/>
    </source>
</evidence>
<dbReference type="Gene3D" id="1.25.10.10">
    <property type="entry name" value="Leucine-rich Repeat Variant"/>
    <property type="match status" value="1"/>
</dbReference>
<dbReference type="InterPro" id="IPR011042">
    <property type="entry name" value="6-blade_b-propeller_TolB-like"/>
</dbReference>
<dbReference type="SUPFAM" id="SSF52317">
    <property type="entry name" value="Class I glutamine amidotransferase-like"/>
    <property type="match status" value="1"/>
</dbReference>
<dbReference type="Gene3D" id="3.40.50.880">
    <property type="match status" value="1"/>
</dbReference>
<dbReference type="InterPro" id="IPR011989">
    <property type="entry name" value="ARM-like"/>
</dbReference>
<reference evidence="9 10" key="1">
    <citation type="submission" date="2021-11" db="EMBL/GenBank/DDBJ databases">
        <title>Aliifidinibius sp. nov., a new bacterium isolated from saline soil.</title>
        <authorList>
            <person name="Galisteo C."/>
            <person name="De La Haba R."/>
            <person name="Sanchez-Porro C."/>
            <person name="Ventosa A."/>
        </authorList>
    </citation>
    <scope>NUCLEOTIDE SEQUENCE [LARGE SCALE GENOMIC DNA]</scope>
    <source>
        <strain evidence="9 10">KACC 190600</strain>
    </source>
</reference>
<accession>A0ABT3PTZ2</accession>
<dbReference type="InterPro" id="IPR011041">
    <property type="entry name" value="Quinoprot_gluc/sorb_DH_b-prop"/>
</dbReference>
<dbReference type="Gene3D" id="2.60.40.420">
    <property type="entry name" value="Cupredoxins - blue copper proteins"/>
    <property type="match status" value="1"/>
</dbReference>
<dbReference type="InterPro" id="IPR028871">
    <property type="entry name" value="BlueCu_1_BS"/>
</dbReference>
<keyword evidence="1" id="KW-0813">Transport</keyword>
<feature type="region of interest" description="Disordered" evidence="5">
    <location>
        <begin position="855"/>
        <end position="881"/>
    </location>
</feature>
<dbReference type="CDD" id="cd04233">
    <property type="entry name" value="Auracyanin"/>
    <property type="match status" value="1"/>
</dbReference>
<feature type="domain" description="DUF7133" evidence="8">
    <location>
        <begin position="279"/>
        <end position="671"/>
    </location>
</feature>
<evidence type="ECO:0000256" key="5">
    <source>
        <dbReference type="SAM" id="MobiDB-lite"/>
    </source>
</evidence>
<protein>
    <submittedName>
        <fullName evidence="9">ThuA domain-containing protein</fullName>
    </submittedName>
</protein>
<dbReference type="InterPro" id="IPR029010">
    <property type="entry name" value="ThuA-like"/>
</dbReference>
<evidence type="ECO:0000256" key="4">
    <source>
        <dbReference type="ARBA" id="ARBA00023008"/>
    </source>
</evidence>
<dbReference type="SUPFAM" id="SSF50952">
    <property type="entry name" value="Soluble quinoprotein glucose dehydrogenase"/>
    <property type="match status" value="1"/>
</dbReference>
<dbReference type="PANTHER" id="PTHR33546">
    <property type="entry name" value="LARGE, MULTIFUNCTIONAL SECRETED PROTEIN-RELATED"/>
    <property type="match status" value="1"/>
</dbReference>
<feature type="domain" description="ThuA-like" evidence="7">
    <location>
        <begin position="37"/>
        <end position="234"/>
    </location>
</feature>
<evidence type="ECO:0000259" key="7">
    <source>
        <dbReference type="Pfam" id="PF06283"/>
    </source>
</evidence>
<dbReference type="Pfam" id="PF23500">
    <property type="entry name" value="DUF7133"/>
    <property type="match status" value="1"/>
</dbReference>
<dbReference type="InterPro" id="IPR016024">
    <property type="entry name" value="ARM-type_fold"/>
</dbReference>
<keyword evidence="3" id="KW-0249">Electron transport</keyword>
<evidence type="ECO:0000313" key="9">
    <source>
        <dbReference type="EMBL" id="MCW9711327.1"/>
    </source>
</evidence>
<dbReference type="InterPro" id="IPR029062">
    <property type="entry name" value="Class_I_gatase-like"/>
</dbReference>
<dbReference type="Pfam" id="PF00127">
    <property type="entry name" value="Copper-bind"/>
    <property type="match status" value="1"/>
</dbReference>
<dbReference type="SUPFAM" id="SSF48371">
    <property type="entry name" value="ARM repeat"/>
    <property type="match status" value="1"/>
</dbReference>
<evidence type="ECO:0000259" key="6">
    <source>
        <dbReference type="Pfam" id="PF00127"/>
    </source>
</evidence>
<name>A0ABT3PTZ2_9BACT</name>
<feature type="compositionally biased region" description="Low complexity" evidence="5">
    <location>
        <begin position="860"/>
        <end position="870"/>
    </location>
</feature>
<dbReference type="SUPFAM" id="SSF49503">
    <property type="entry name" value="Cupredoxins"/>
    <property type="match status" value="1"/>
</dbReference>
<dbReference type="PANTHER" id="PTHR33546:SF1">
    <property type="entry name" value="LARGE, MULTIFUNCTIONAL SECRETED PROTEIN"/>
    <property type="match status" value="1"/>
</dbReference>
<dbReference type="RefSeq" id="WP_265786450.1">
    <property type="nucleotide sequence ID" value="NZ_BAABRS010000001.1"/>
</dbReference>
<dbReference type="Pfam" id="PF06283">
    <property type="entry name" value="ThuA"/>
    <property type="match status" value="1"/>
</dbReference>
<evidence type="ECO:0000256" key="1">
    <source>
        <dbReference type="ARBA" id="ARBA00022448"/>
    </source>
</evidence>
<keyword evidence="4" id="KW-0186">Copper</keyword>
<dbReference type="PROSITE" id="PS00196">
    <property type="entry name" value="COPPER_BLUE"/>
    <property type="match status" value="1"/>
</dbReference>
<evidence type="ECO:0000313" key="10">
    <source>
        <dbReference type="Proteomes" id="UP001207337"/>
    </source>
</evidence>
<dbReference type="InterPro" id="IPR000923">
    <property type="entry name" value="BlueCu_1"/>
</dbReference>
<proteinExistence type="predicted"/>
<organism evidence="9 10">
    <name type="scientific">Fodinibius salicampi</name>
    <dbReference type="NCBI Taxonomy" id="1920655"/>
    <lineage>
        <taxon>Bacteria</taxon>
        <taxon>Pseudomonadati</taxon>
        <taxon>Balneolota</taxon>
        <taxon>Balneolia</taxon>
        <taxon>Balneolales</taxon>
        <taxon>Balneolaceae</taxon>
        <taxon>Fodinibius</taxon>
    </lineage>
</organism>
<dbReference type="InterPro" id="IPR013428">
    <property type="entry name" value="Membrane-bound_put_N"/>
</dbReference>
<comment type="caution">
    <text evidence="9">The sequence shown here is derived from an EMBL/GenBank/DDBJ whole genome shotgun (WGS) entry which is preliminary data.</text>
</comment>
<dbReference type="Gene3D" id="2.120.10.30">
    <property type="entry name" value="TolB, C-terminal domain"/>
    <property type="match status" value="1"/>
</dbReference>
<feature type="domain" description="Blue (type 1) copper" evidence="6">
    <location>
        <begin position="888"/>
        <end position="1005"/>
    </location>
</feature>
<dbReference type="PROSITE" id="PS51257">
    <property type="entry name" value="PROKAR_LIPOPROTEIN"/>
    <property type="match status" value="1"/>
</dbReference>
<dbReference type="InterPro" id="IPR008972">
    <property type="entry name" value="Cupredoxin"/>
</dbReference>
<dbReference type="NCBIfam" id="TIGR02604">
    <property type="entry name" value="Piru_Ver_Nterm"/>
    <property type="match status" value="1"/>
</dbReference>
<sequence>MRKLAGWILLTCLILTGVGCDSTERENTDDQPRKIEVLFLGHDSEHHNSAAYAPILASALADDGINFTYTENPGDLNQENLAKFDALLLYANHEEITDSQEQALLDFVSNGKGFIPIHSASFCFRNSEQFVDLVGAQFEEHGTGTFTANIINSDHPVTEGLEEFETWDETYIHTKHNENNRTVLMEREGADHTEPWTWVRTHGDGKVFYTAYGHDERTWTKEGFQKLIKNGIVWSVSDQVRDNWEQFVSTLPELEYEERDNIPNYEERDPAPKYQLPLSPEESQKHIQVPVGYELELFASEPDIINPVDIAWDEKGRLWAIETVDYPNTVREEDGIGNDKIKILEDTNDDGKADKVTVFADSLNIPTSLAFVNGGIIVSQAPHIIFLKDTDGDDKADIREKIMSGWGTFDTHAGPSHLQYGFDNNIWGSVGYSGFEGEINGDSLRFRQGFYRFSTDFDNIDFEFLTSTTNNTWGLGFNETFDVFGSTANNEHAVYMGIPRRYYQDYEWPEGSEGERWNAGTKKIDGHYAMRPITRNYRQVDVFGGFTAASGFKFYTARQFPKEYWNRIAFISEPTGGLVHRAIIEPDGAGYSEKDGWNIFAGHDEWVSPVQAKVGPDGSLWISDWYNFIIQHNPTPSEERGGYDAETGEGNAHINPNRDRQHGRIYRLTYKEGEESTANESMSLRKENPDDLVEALSNDNMFWRLTAQRLLVERGETDVLPDLYELVENTEVDELGLNSAALHALWTIHGLGALDRANEEALDIATQALEHPAAGVRKAAIQVLPRTPETNRALLESGVLQDEDRQTQLRAILATIEMEPMDEIGEILFELSREEDVIEDEWLAEAIKLAANKHEEGYRTATSSTSTGEETASDSDQDSASDANTIRIKAVVNELQFDVTEFSVQAGEEVEIIFENPDFMQHNLLITEPGSLEEVGAAADEMAGDTDAAENNYVPDMSEVLFATALVNPDQSVTLTFTAPEEPGEYPYVCTFPGHWRTMQGTMIVTEN</sequence>
<dbReference type="InterPro" id="IPR055557">
    <property type="entry name" value="DUF7133"/>
</dbReference>
<evidence type="ECO:0000259" key="8">
    <source>
        <dbReference type="Pfam" id="PF23500"/>
    </source>
</evidence>
<dbReference type="EMBL" id="JAJNDC010000001">
    <property type="protein sequence ID" value="MCW9711327.1"/>
    <property type="molecule type" value="Genomic_DNA"/>
</dbReference>
<evidence type="ECO:0000256" key="3">
    <source>
        <dbReference type="ARBA" id="ARBA00022982"/>
    </source>
</evidence>
<dbReference type="Proteomes" id="UP001207337">
    <property type="component" value="Unassembled WGS sequence"/>
</dbReference>
<gene>
    <name evidence="9" type="ORF">LQ318_00285</name>
</gene>
<keyword evidence="10" id="KW-1185">Reference proteome</keyword>
<keyword evidence="2" id="KW-0479">Metal-binding</keyword>